<keyword evidence="7" id="KW-1185">Reference proteome</keyword>
<sequence length="430" mass="48391">MDILIKDAMIITMDEGRDVIDRGYILIKDNLIKQVSYGEYIGENIGEYKNLEVINGKDYCVMPGLINAHTHAAMTMLRGYGEGLPLMRWLKEKIWPMESKFTAKHIKLGTELACLEMLSTGTTCFNDMYFYQEEVMEVAKEFNIRAVLGIPIIGEDWEHQLKEALELHKKTESCKNTMVSSMLAPHSPYTLSKEALKVIGEEGKKIDSGIHIHIAETEDEVNILKEQYNSTSCQVLLESGIFENRVVGAHCVHLTDEDIKIIKNNKVNVVYNPQSNMKLASGIPRIVEMLNEGINVCIGTDGASSNNNLNMMEEMETGALLQKLWCRDPTKLDGKEIIKMATLNGAKALGFDKLGKIKEGYLADLIMINLNKPNLVPNYNVYSNIAFSANGSEVEYVIVDGNIVMRKGEFLNIDKEKIIYDFKALCKNLM</sequence>
<keyword evidence="1 4" id="KW-0479">Metal-binding</keyword>
<dbReference type="InterPro" id="IPR006680">
    <property type="entry name" value="Amidohydro-rel"/>
</dbReference>
<dbReference type="PANTHER" id="PTHR43794">
    <property type="entry name" value="AMINOHYDROLASE SSNA-RELATED"/>
    <property type="match status" value="1"/>
</dbReference>
<feature type="binding site" evidence="4">
    <location>
        <position position="69"/>
    </location>
    <ligand>
        <name>Zn(2+)</name>
        <dbReference type="ChEBI" id="CHEBI:29105"/>
    </ligand>
</feature>
<evidence type="ECO:0000313" key="6">
    <source>
        <dbReference type="EMBL" id="PRR76788.1"/>
    </source>
</evidence>
<accession>A0A2T0AZX3</accession>
<reference evidence="6 7" key="1">
    <citation type="submission" date="2018-03" db="EMBL/GenBank/DDBJ databases">
        <title>Genome sequence of Clostridium liquoris DSM 100320.</title>
        <authorList>
            <person name="Poehlein A."/>
            <person name="Daniel R."/>
        </authorList>
    </citation>
    <scope>NUCLEOTIDE SEQUENCE [LARGE SCALE GENOMIC DNA]</scope>
    <source>
        <strain evidence="6 7">DSM 100320</strain>
    </source>
</reference>
<proteinExistence type="inferred from homology"/>
<comment type="similarity">
    <text evidence="4">Belongs to the metallo-dependent hydrolases superfamily. MTA/SAH deaminase family.</text>
</comment>
<feature type="binding site" evidence="4">
    <location>
        <position position="98"/>
    </location>
    <ligand>
        <name>substrate</name>
    </ligand>
</feature>
<dbReference type="HAMAP" id="MF_01281">
    <property type="entry name" value="MTA_SAH_deamin"/>
    <property type="match status" value="1"/>
</dbReference>
<comment type="cofactor">
    <cofactor evidence="4">
        <name>Zn(2+)</name>
        <dbReference type="ChEBI" id="CHEBI:29105"/>
    </cofactor>
    <text evidence="4">Binds 1 zinc ion per subunit.</text>
</comment>
<comment type="catalytic activity">
    <reaction evidence="4">
        <text>S-adenosyl-L-homocysteine + H2O + H(+) = S-inosyl-L-homocysteine + NH4(+)</text>
        <dbReference type="Rhea" id="RHEA:20716"/>
        <dbReference type="ChEBI" id="CHEBI:15377"/>
        <dbReference type="ChEBI" id="CHEBI:15378"/>
        <dbReference type="ChEBI" id="CHEBI:28938"/>
        <dbReference type="ChEBI" id="CHEBI:57856"/>
        <dbReference type="ChEBI" id="CHEBI:57985"/>
        <dbReference type="EC" id="3.5.4.28"/>
    </reaction>
</comment>
<dbReference type="EMBL" id="PVXO01000073">
    <property type="protein sequence ID" value="PRR76788.1"/>
    <property type="molecule type" value="Genomic_DNA"/>
</dbReference>
<protein>
    <recommendedName>
        <fullName evidence="4">5-methylthioadenosine/S-adenosylhomocysteine deaminase</fullName>
        <shortName evidence="4">MTA/SAH deaminase</shortName>
        <ecNumber evidence="4">3.5.4.28</ecNumber>
        <ecNumber evidence="4">3.5.4.31</ecNumber>
    </recommendedName>
</protein>
<feature type="binding site" evidence="4">
    <location>
        <position position="186"/>
    </location>
    <ligand>
        <name>substrate</name>
    </ligand>
</feature>
<evidence type="ECO:0000256" key="3">
    <source>
        <dbReference type="ARBA" id="ARBA00022833"/>
    </source>
</evidence>
<comment type="caution">
    <text evidence="6">The sequence shown here is derived from an EMBL/GenBank/DDBJ whole genome shotgun (WGS) entry which is preliminary data.</text>
</comment>
<dbReference type="Gene3D" id="3.20.20.140">
    <property type="entry name" value="Metal-dependent hydrolases"/>
    <property type="match status" value="1"/>
</dbReference>
<comment type="function">
    <text evidence="4">Catalyzes the deamination of 5-methylthioadenosine and S-adenosyl-L-homocysteine into 5-methylthioinosine and S-inosyl-L-homocysteine, respectively. Is also able to deaminate adenosine.</text>
</comment>
<organism evidence="6 7">
    <name type="scientific">Clostridium liquoris</name>
    <dbReference type="NCBI Taxonomy" id="1289519"/>
    <lineage>
        <taxon>Bacteria</taxon>
        <taxon>Bacillati</taxon>
        <taxon>Bacillota</taxon>
        <taxon>Clostridia</taxon>
        <taxon>Eubacteriales</taxon>
        <taxon>Clostridiaceae</taxon>
        <taxon>Clostridium</taxon>
    </lineage>
</organism>
<comment type="catalytic activity">
    <reaction evidence="4">
        <text>S-methyl-5'-thioadenosine + H2O + H(+) = S-methyl-5'-thioinosine + NH4(+)</text>
        <dbReference type="Rhea" id="RHEA:25025"/>
        <dbReference type="ChEBI" id="CHEBI:15377"/>
        <dbReference type="ChEBI" id="CHEBI:15378"/>
        <dbReference type="ChEBI" id="CHEBI:17509"/>
        <dbReference type="ChEBI" id="CHEBI:28938"/>
        <dbReference type="ChEBI" id="CHEBI:48595"/>
        <dbReference type="EC" id="3.5.4.31"/>
    </reaction>
</comment>
<evidence type="ECO:0000256" key="2">
    <source>
        <dbReference type="ARBA" id="ARBA00022801"/>
    </source>
</evidence>
<name>A0A2T0AZX3_9CLOT</name>
<dbReference type="GO" id="GO:0090614">
    <property type="term" value="F:5'-methylthioadenosine deaminase activity"/>
    <property type="evidence" value="ECO:0007669"/>
    <property type="project" value="UniProtKB-UniRule"/>
</dbReference>
<comment type="caution">
    <text evidence="4">Lacks conserved residue(s) required for the propagation of feature annotation.</text>
</comment>
<feature type="binding site" evidence="4">
    <location>
        <position position="71"/>
    </location>
    <ligand>
        <name>Zn(2+)</name>
        <dbReference type="ChEBI" id="CHEBI:29105"/>
    </ligand>
</feature>
<evidence type="ECO:0000256" key="1">
    <source>
        <dbReference type="ARBA" id="ARBA00022723"/>
    </source>
</evidence>
<evidence type="ECO:0000259" key="5">
    <source>
        <dbReference type="Pfam" id="PF01979"/>
    </source>
</evidence>
<dbReference type="GO" id="GO:0046872">
    <property type="term" value="F:metal ion binding"/>
    <property type="evidence" value="ECO:0007669"/>
    <property type="project" value="UniProtKB-KW"/>
</dbReference>
<dbReference type="EC" id="3.5.4.28" evidence="4"/>
<dbReference type="SUPFAM" id="SSF51556">
    <property type="entry name" value="Metallo-dependent hydrolases"/>
    <property type="match status" value="1"/>
</dbReference>
<keyword evidence="2 4" id="KW-0378">Hydrolase</keyword>
<dbReference type="PANTHER" id="PTHR43794:SF11">
    <property type="entry name" value="AMIDOHYDROLASE-RELATED DOMAIN-CONTAINING PROTEIN"/>
    <property type="match status" value="1"/>
</dbReference>
<dbReference type="InterPro" id="IPR032466">
    <property type="entry name" value="Metal_Hydrolase"/>
</dbReference>
<gene>
    <name evidence="4 6" type="primary">mtaD</name>
    <name evidence="6" type="ORF">CLLI_27180</name>
</gene>
<dbReference type="Proteomes" id="UP000239706">
    <property type="component" value="Unassembled WGS sequence"/>
</dbReference>
<feature type="binding site" evidence="4">
    <location>
        <position position="216"/>
    </location>
    <ligand>
        <name>substrate</name>
    </ligand>
</feature>
<feature type="binding site" evidence="4">
    <location>
        <position position="301"/>
    </location>
    <ligand>
        <name>Zn(2+)</name>
        <dbReference type="ChEBI" id="CHEBI:29105"/>
    </ligand>
</feature>
<keyword evidence="3 4" id="KW-0862">Zinc</keyword>
<feature type="domain" description="Amidohydrolase-related" evidence="5">
    <location>
        <begin position="61"/>
        <end position="404"/>
    </location>
</feature>
<dbReference type="FunFam" id="3.20.20.140:FF:000014">
    <property type="entry name" value="5-methylthioadenosine/S-adenosylhomocysteine deaminase"/>
    <property type="match status" value="1"/>
</dbReference>
<dbReference type="OrthoDB" id="9807210at2"/>
<evidence type="ECO:0000313" key="7">
    <source>
        <dbReference type="Proteomes" id="UP000239706"/>
    </source>
</evidence>
<feature type="binding site" evidence="4">
    <location>
        <position position="301"/>
    </location>
    <ligand>
        <name>substrate</name>
    </ligand>
</feature>
<dbReference type="SUPFAM" id="SSF51338">
    <property type="entry name" value="Composite domain of metallo-dependent hydrolases"/>
    <property type="match status" value="1"/>
</dbReference>
<feature type="binding site" evidence="4">
    <location>
        <position position="213"/>
    </location>
    <ligand>
        <name>Zn(2+)</name>
        <dbReference type="ChEBI" id="CHEBI:29105"/>
    </ligand>
</feature>
<dbReference type="InterPro" id="IPR011059">
    <property type="entry name" value="Metal-dep_hydrolase_composite"/>
</dbReference>
<dbReference type="InterPro" id="IPR050287">
    <property type="entry name" value="MTA/SAH_deaminase"/>
</dbReference>
<dbReference type="EC" id="3.5.4.31" evidence="4"/>
<evidence type="ECO:0000256" key="4">
    <source>
        <dbReference type="HAMAP-Rule" id="MF_01281"/>
    </source>
</evidence>
<dbReference type="GO" id="GO:0050270">
    <property type="term" value="F:S-adenosylhomocysteine deaminase activity"/>
    <property type="evidence" value="ECO:0007669"/>
    <property type="project" value="UniProtKB-UniRule"/>
</dbReference>
<dbReference type="Pfam" id="PF01979">
    <property type="entry name" value="Amidohydro_1"/>
    <property type="match status" value="1"/>
</dbReference>
<dbReference type="InterPro" id="IPR023512">
    <property type="entry name" value="Deaminase_MtaD/DadD"/>
</dbReference>
<dbReference type="CDD" id="cd01298">
    <property type="entry name" value="ATZ_TRZ_like"/>
    <property type="match status" value="1"/>
</dbReference>
<dbReference type="RefSeq" id="WP_106064736.1">
    <property type="nucleotide sequence ID" value="NZ_PVXO01000073.1"/>
</dbReference>
<dbReference type="Gene3D" id="2.30.40.10">
    <property type="entry name" value="Urease, subunit C, domain 1"/>
    <property type="match status" value="1"/>
</dbReference>
<dbReference type="AlphaFoldDB" id="A0A2T0AZX3"/>